<evidence type="ECO:0000313" key="10">
    <source>
        <dbReference type="EMBL" id="PWC07126.1"/>
    </source>
</evidence>
<evidence type="ECO:0000313" key="11">
    <source>
        <dbReference type="Proteomes" id="UP000244962"/>
    </source>
</evidence>
<gene>
    <name evidence="10" type="ORF">DF223_07525</name>
</gene>
<comment type="similarity">
    <text evidence="6">Belongs to the ABC-4 integral membrane protein family.</text>
</comment>
<dbReference type="AlphaFoldDB" id="A0A2U1TE26"/>
<evidence type="ECO:0000256" key="3">
    <source>
        <dbReference type="ARBA" id="ARBA00022692"/>
    </source>
</evidence>
<feature type="domain" description="MacB-like periplasmic core" evidence="9">
    <location>
        <begin position="27"/>
        <end position="192"/>
    </location>
</feature>
<evidence type="ECO:0000259" key="8">
    <source>
        <dbReference type="Pfam" id="PF02687"/>
    </source>
</evidence>
<keyword evidence="3 7" id="KW-0812">Transmembrane</keyword>
<feature type="transmembrane region" description="Helical" evidence="7">
    <location>
        <begin position="275"/>
        <end position="300"/>
    </location>
</feature>
<dbReference type="GO" id="GO:0022857">
    <property type="term" value="F:transmembrane transporter activity"/>
    <property type="evidence" value="ECO:0007669"/>
    <property type="project" value="TreeGrafter"/>
</dbReference>
<dbReference type="InterPro" id="IPR025857">
    <property type="entry name" value="MacB_PCD"/>
</dbReference>
<feature type="transmembrane region" description="Helical" evidence="7">
    <location>
        <begin position="320"/>
        <end position="347"/>
    </location>
</feature>
<comment type="subcellular location">
    <subcellularLocation>
        <location evidence="1">Cell membrane</location>
        <topology evidence="1">Multi-pass membrane protein</topology>
    </subcellularLocation>
</comment>
<evidence type="ECO:0000256" key="7">
    <source>
        <dbReference type="SAM" id="Phobius"/>
    </source>
</evidence>
<proteinExistence type="inferred from homology"/>
<evidence type="ECO:0000259" key="9">
    <source>
        <dbReference type="Pfam" id="PF12704"/>
    </source>
</evidence>
<dbReference type="EMBL" id="QEFB01000006">
    <property type="protein sequence ID" value="PWC07126.1"/>
    <property type="molecule type" value="Genomic_DNA"/>
</dbReference>
<keyword evidence="2" id="KW-1003">Cell membrane</keyword>
<protein>
    <submittedName>
        <fullName evidence="10">ABC transporter permease</fullName>
    </submittedName>
</protein>
<evidence type="ECO:0000256" key="2">
    <source>
        <dbReference type="ARBA" id="ARBA00022475"/>
    </source>
</evidence>
<organism evidence="10 11">
    <name type="scientific">Mycetocola zhujimingii</name>
    <dbReference type="NCBI Taxonomy" id="2079792"/>
    <lineage>
        <taxon>Bacteria</taxon>
        <taxon>Bacillati</taxon>
        <taxon>Actinomycetota</taxon>
        <taxon>Actinomycetes</taxon>
        <taxon>Micrococcales</taxon>
        <taxon>Microbacteriaceae</taxon>
        <taxon>Mycetocola</taxon>
    </lineage>
</organism>
<sequence>MGGFLSGLVGACAEAWQEVRIHKGRVLLSLVGVAVAVCALSGAMALSAIAQQATIEQADSSGGRAATLTMTMETAGATAGTEAGTQAWFDVMERYEISYATRVLWSEARVQFPEGTQDVSMQVVDQPYGEMHRTRITEGNWFQVGDSSRLAPVIVVNTPFWEMLGSPDLASHPVVSIDSLGGTRAIIVGVYGTSAWDTWPSMYMLTSHFNAAGQPASEGGALPAYEMWVPTDLSRDLATRIESEMNAALGDGGSVIVDRTDWGTQMDDPTVILRIITMAIGGIILLLGALSLLNIALVTVRQRIREIGIRRSFGATSGRVFFAVMMESVVATFVAGIVGVIMAILLVQSPIVSGLVSFGGVSDVPPFPASAAIFGLVVATAVGALAGLIPAIIAVRVKVIDAIRY</sequence>
<dbReference type="RefSeq" id="WP_108962750.1">
    <property type="nucleotide sequence ID" value="NZ_QEFB01000006.1"/>
</dbReference>
<comment type="caution">
    <text evidence="10">The sequence shown here is derived from an EMBL/GenBank/DDBJ whole genome shotgun (WGS) entry which is preliminary data.</text>
</comment>
<keyword evidence="4 7" id="KW-1133">Transmembrane helix</keyword>
<evidence type="ECO:0000256" key="6">
    <source>
        <dbReference type="ARBA" id="ARBA00038076"/>
    </source>
</evidence>
<keyword evidence="5 7" id="KW-0472">Membrane</keyword>
<evidence type="ECO:0000256" key="5">
    <source>
        <dbReference type="ARBA" id="ARBA00023136"/>
    </source>
</evidence>
<dbReference type="Pfam" id="PF12704">
    <property type="entry name" value="MacB_PCD"/>
    <property type="match status" value="1"/>
</dbReference>
<reference evidence="11" key="1">
    <citation type="submission" date="2018-04" db="EMBL/GenBank/DDBJ databases">
        <authorList>
            <person name="Liu S."/>
            <person name="Wang Z."/>
            <person name="Li J."/>
        </authorList>
    </citation>
    <scope>NUCLEOTIDE SEQUENCE [LARGE SCALE GENOMIC DNA]</scope>
    <source>
        <strain evidence="11">622</strain>
    </source>
</reference>
<evidence type="ECO:0000256" key="1">
    <source>
        <dbReference type="ARBA" id="ARBA00004651"/>
    </source>
</evidence>
<feature type="transmembrane region" description="Helical" evidence="7">
    <location>
        <begin position="367"/>
        <end position="395"/>
    </location>
</feature>
<name>A0A2U1TE26_9MICO</name>
<dbReference type="InterPro" id="IPR003838">
    <property type="entry name" value="ABC3_permease_C"/>
</dbReference>
<dbReference type="InterPro" id="IPR050250">
    <property type="entry name" value="Macrolide_Exporter_MacB"/>
</dbReference>
<dbReference type="PANTHER" id="PTHR30572:SF4">
    <property type="entry name" value="ABC TRANSPORTER PERMEASE YTRF"/>
    <property type="match status" value="1"/>
</dbReference>
<feature type="domain" description="ABC3 transporter permease C-terminal" evidence="8">
    <location>
        <begin position="279"/>
        <end position="396"/>
    </location>
</feature>
<dbReference type="Pfam" id="PF02687">
    <property type="entry name" value="FtsX"/>
    <property type="match status" value="1"/>
</dbReference>
<dbReference type="GO" id="GO:0005886">
    <property type="term" value="C:plasma membrane"/>
    <property type="evidence" value="ECO:0007669"/>
    <property type="project" value="UniProtKB-SubCell"/>
</dbReference>
<keyword evidence="11" id="KW-1185">Reference proteome</keyword>
<evidence type="ECO:0000256" key="4">
    <source>
        <dbReference type="ARBA" id="ARBA00022989"/>
    </source>
</evidence>
<dbReference type="Proteomes" id="UP000244962">
    <property type="component" value="Unassembled WGS sequence"/>
</dbReference>
<dbReference type="PANTHER" id="PTHR30572">
    <property type="entry name" value="MEMBRANE COMPONENT OF TRANSPORTER-RELATED"/>
    <property type="match status" value="1"/>
</dbReference>
<accession>A0A2U1TE26</accession>